<protein>
    <submittedName>
        <fullName evidence="7">Dihydrodipicolinate synthase family protein</fullName>
    </submittedName>
</protein>
<feature type="binding site" evidence="6">
    <location>
        <position position="204"/>
    </location>
    <ligand>
        <name>pyruvate</name>
        <dbReference type="ChEBI" id="CHEBI:15361"/>
    </ligand>
</feature>
<dbReference type="AlphaFoldDB" id="A0A501WQM0"/>
<dbReference type="SMART" id="SM01130">
    <property type="entry name" value="DHDPS"/>
    <property type="match status" value="1"/>
</dbReference>
<dbReference type="PROSITE" id="PS00666">
    <property type="entry name" value="DHDPS_2"/>
    <property type="match status" value="1"/>
</dbReference>
<evidence type="ECO:0000313" key="7">
    <source>
        <dbReference type="EMBL" id="TPE49281.1"/>
    </source>
</evidence>
<dbReference type="Gene3D" id="3.20.20.70">
    <property type="entry name" value="Aldolase class I"/>
    <property type="match status" value="1"/>
</dbReference>
<accession>A0A501WQM0</accession>
<evidence type="ECO:0000256" key="4">
    <source>
        <dbReference type="PIRNR" id="PIRNR001365"/>
    </source>
</evidence>
<feature type="binding site" evidence="6">
    <location>
        <position position="49"/>
    </location>
    <ligand>
        <name>pyruvate</name>
        <dbReference type="ChEBI" id="CHEBI:15361"/>
    </ligand>
</feature>
<dbReference type="Pfam" id="PF00701">
    <property type="entry name" value="DHDPS"/>
    <property type="match status" value="1"/>
</dbReference>
<reference evidence="7 8" key="1">
    <citation type="submission" date="2019-06" db="EMBL/GenBank/DDBJ databases">
        <title>A novel bacterium of genus Amaricoccus, isolated from marine sediment.</title>
        <authorList>
            <person name="Huang H."/>
            <person name="Mo K."/>
            <person name="Hu Y."/>
        </authorList>
    </citation>
    <scope>NUCLEOTIDE SEQUENCE [LARGE SCALE GENOMIC DNA]</scope>
    <source>
        <strain evidence="7 8">HB172011</strain>
    </source>
</reference>
<evidence type="ECO:0000256" key="2">
    <source>
        <dbReference type="ARBA" id="ARBA00023239"/>
    </source>
</evidence>
<dbReference type="CDD" id="cd00408">
    <property type="entry name" value="DHDPS-like"/>
    <property type="match status" value="1"/>
</dbReference>
<sequence length="299" mass="31768">MTDFLFPGLNLAVTTPFDDRGGVDLDAFEDHLERYIAAGVDGFVLSSGTGMHVYLSREESDRLVARGARVIGSRARIIVQTSALLVEDVIARTRHAADHGAEGVMALPPFFEGPTDDDDLLAFYEAAAEGGLPIIGYNVPQAVGVGISPDLLRRLSEIPNFHAVKDSSGDLAQQSDLARTGLPVMNGADPLVPYALYAGAAGLIWGGANFAPRTCVALVTAATEGRWAEAREIWRALEPAMNLIWQGDYAQSVYAAAEMTGYGAGHPRRPLRALGAEKREALGAALGDLVARERDAVPA</sequence>
<feature type="active site" description="Schiff-base intermediate with substrate" evidence="5">
    <location>
        <position position="165"/>
    </location>
</feature>
<proteinExistence type="inferred from homology"/>
<feature type="active site" description="Proton donor/acceptor" evidence="5">
    <location>
        <position position="137"/>
    </location>
</feature>
<gene>
    <name evidence="7" type="ORF">FJM51_15475</name>
</gene>
<organism evidence="7 8">
    <name type="scientific">Amaricoccus solimangrovi</name>
    <dbReference type="NCBI Taxonomy" id="2589815"/>
    <lineage>
        <taxon>Bacteria</taxon>
        <taxon>Pseudomonadati</taxon>
        <taxon>Pseudomonadota</taxon>
        <taxon>Alphaproteobacteria</taxon>
        <taxon>Rhodobacterales</taxon>
        <taxon>Paracoccaceae</taxon>
        <taxon>Amaricoccus</taxon>
    </lineage>
</organism>
<comment type="similarity">
    <text evidence="1 4">Belongs to the DapA family.</text>
</comment>
<keyword evidence="2 4" id="KW-0456">Lyase</keyword>
<name>A0A501WQM0_9RHOB</name>
<dbReference type="RefSeq" id="WP_140455046.1">
    <property type="nucleotide sequence ID" value="NZ_VFRP01000016.1"/>
</dbReference>
<evidence type="ECO:0000256" key="3">
    <source>
        <dbReference type="ARBA" id="ARBA00023270"/>
    </source>
</evidence>
<dbReference type="PIRSF" id="PIRSF001365">
    <property type="entry name" value="DHDPS"/>
    <property type="match status" value="1"/>
</dbReference>
<comment type="caution">
    <text evidence="7">The sequence shown here is derived from an EMBL/GenBank/DDBJ whole genome shotgun (WGS) entry which is preliminary data.</text>
</comment>
<dbReference type="EMBL" id="VFRP01000016">
    <property type="protein sequence ID" value="TPE49281.1"/>
    <property type="molecule type" value="Genomic_DNA"/>
</dbReference>
<evidence type="ECO:0000256" key="6">
    <source>
        <dbReference type="PIRSR" id="PIRSR001365-2"/>
    </source>
</evidence>
<dbReference type="PRINTS" id="PR00146">
    <property type="entry name" value="DHPICSNTHASE"/>
</dbReference>
<dbReference type="GO" id="GO:0008840">
    <property type="term" value="F:4-hydroxy-tetrahydrodipicolinate synthase activity"/>
    <property type="evidence" value="ECO:0007669"/>
    <property type="project" value="TreeGrafter"/>
</dbReference>
<dbReference type="PANTHER" id="PTHR12128:SF66">
    <property type="entry name" value="4-HYDROXY-2-OXOGLUTARATE ALDOLASE, MITOCHONDRIAL"/>
    <property type="match status" value="1"/>
</dbReference>
<evidence type="ECO:0000256" key="1">
    <source>
        <dbReference type="ARBA" id="ARBA00007592"/>
    </source>
</evidence>
<dbReference type="InterPro" id="IPR020625">
    <property type="entry name" value="Schiff_base-form_aldolases_AS"/>
</dbReference>
<dbReference type="OrthoDB" id="9782828at2"/>
<evidence type="ECO:0000256" key="5">
    <source>
        <dbReference type="PIRSR" id="PIRSR001365-1"/>
    </source>
</evidence>
<dbReference type="SUPFAM" id="SSF51569">
    <property type="entry name" value="Aldolase"/>
    <property type="match status" value="1"/>
</dbReference>
<dbReference type="InterPro" id="IPR002220">
    <property type="entry name" value="DapA-like"/>
</dbReference>
<dbReference type="Proteomes" id="UP000319255">
    <property type="component" value="Unassembled WGS sequence"/>
</dbReference>
<dbReference type="PANTHER" id="PTHR12128">
    <property type="entry name" value="DIHYDRODIPICOLINATE SYNTHASE"/>
    <property type="match status" value="1"/>
</dbReference>
<dbReference type="InterPro" id="IPR013785">
    <property type="entry name" value="Aldolase_TIM"/>
</dbReference>
<keyword evidence="3" id="KW-0704">Schiff base</keyword>
<evidence type="ECO:0000313" key="8">
    <source>
        <dbReference type="Proteomes" id="UP000319255"/>
    </source>
</evidence>
<dbReference type="GO" id="GO:0044281">
    <property type="term" value="P:small molecule metabolic process"/>
    <property type="evidence" value="ECO:0007669"/>
    <property type="project" value="UniProtKB-ARBA"/>
</dbReference>
<keyword evidence="8" id="KW-1185">Reference proteome</keyword>